<feature type="compositionally biased region" description="Basic and acidic residues" evidence="1">
    <location>
        <begin position="81"/>
        <end position="105"/>
    </location>
</feature>
<organism evidence="2 3">
    <name type="scientific">Pelagomonas calceolata</name>
    <dbReference type="NCBI Taxonomy" id="35677"/>
    <lineage>
        <taxon>Eukaryota</taxon>
        <taxon>Sar</taxon>
        <taxon>Stramenopiles</taxon>
        <taxon>Ochrophyta</taxon>
        <taxon>Pelagophyceae</taxon>
        <taxon>Pelagomonadales</taxon>
        <taxon>Pelagomonadaceae</taxon>
        <taxon>Pelagomonas</taxon>
    </lineage>
</organism>
<name>A0A8J2SAE8_9STRA</name>
<evidence type="ECO:0000313" key="3">
    <source>
        <dbReference type="Proteomes" id="UP000789595"/>
    </source>
</evidence>
<evidence type="ECO:0000256" key="1">
    <source>
        <dbReference type="SAM" id="MobiDB-lite"/>
    </source>
</evidence>
<feature type="region of interest" description="Disordered" evidence="1">
    <location>
        <begin position="77"/>
        <end position="105"/>
    </location>
</feature>
<comment type="caution">
    <text evidence="2">The sequence shown here is derived from an EMBL/GenBank/DDBJ whole genome shotgun (WGS) entry which is preliminary data.</text>
</comment>
<feature type="non-terminal residue" evidence="2">
    <location>
        <position position="1"/>
    </location>
</feature>
<dbReference type="AlphaFoldDB" id="A0A8J2SAE8"/>
<protein>
    <submittedName>
        <fullName evidence="2">Uncharacterized protein</fullName>
    </submittedName>
</protein>
<accession>A0A8J2SAE8</accession>
<keyword evidence="3" id="KW-1185">Reference proteome</keyword>
<dbReference type="EMBL" id="CAKKNE010000002">
    <property type="protein sequence ID" value="CAH0368173.1"/>
    <property type="molecule type" value="Genomic_DNA"/>
</dbReference>
<dbReference type="Proteomes" id="UP000789595">
    <property type="component" value="Unassembled WGS sequence"/>
</dbReference>
<reference evidence="2" key="1">
    <citation type="submission" date="2021-11" db="EMBL/GenBank/DDBJ databases">
        <authorList>
            <consortium name="Genoscope - CEA"/>
            <person name="William W."/>
        </authorList>
    </citation>
    <scope>NUCLEOTIDE SEQUENCE</scope>
</reference>
<evidence type="ECO:0000313" key="2">
    <source>
        <dbReference type="EMBL" id="CAH0368173.1"/>
    </source>
</evidence>
<gene>
    <name evidence="2" type="ORF">PECAL_2P12270</name>
</gene>
<sequence>KYKLTLDTKQTHSAQLSLGGDRWRDGRARRPIGDGRRVRVLEADRRQEPPRGVVPDALDGVLRGPVVAVRRAHVGQHRRHVDVDGRLRRREERESGRHGDELARDGVERRRVDQLNGLRRRVQGRRRRAHGQALVVRVADGHDLARPRAARVLAVEEGLGHVRKSRGLPADAPARVQVLVAPRRHDPQVLEQRHDARQELLRREADPVLVGVRDNHDLAVQRLGALQQGFDAVLQAPEALGVGVRRRVHALGRRRDPRRRAERVVVVEDHEPVGYSERIIFFGSSAEPAGNDFGRNRCNGRRSAPQAVPAIIERHRRIF</sequence>
<proteinExistence type="predicted"/>